<evidence type="ECO:0000313" key="2">
    <source>
        <dbReference type="EMBL" id="GFH13090.1"/>
    </source>
</evidence>
<protein>
    <submittedName>
        <fullName evidence="2">Uncharacterized protein</fullName>
    </submittedName>
</protein>
<proteinExistence type="predicted"/>
<feature type="compositionally biased region" description="Basic residues" evidence="1">
    <location>
        <begin position="1"/>
        <end position="24"/>
    </location>
</feature>
<dbReference type="Proteomes" id="UP000485058">
    <property type="component" value="Unassembled WGS sequence"/>
</dbReference>
<organism evidence="2 3">
    <name type="scientific">Haematococcus lacustris</name>
    <name type="common">Green alga</name>
    <name type="synonym">Haematococcus pluvialis</name>
    <dbReference type="NCBI Taxonomy" id="44745"/>
    <lineage>
        <taxon>Eukaryota</taxon>
        <taxon>Viridiplantae</taxon>
        <taxon>Chlorophyta</taxon>
        <taxon>core chlorophytes</taxon>
        <taxon>Chlorophyceae</taxon>
        <taxon>CS clade</taxon>
        <taxon>Chlamydomonadales</taxon>
        <taxon>Haematococcaceae</taxon>
        <taxon>Haematococcus</taxon>
    </lineage>
</organism>
<dbReference type="AlphaFoldDB" id="A0A699YTE3"/>
<keyword evidence="3" id="KW-1185">Reference proteome</keyword>
<name>A0A699YTE3_HAELA</name>
<sequence length="73" mass="8068">MAQKKRKSTAKQKQGRQRNRKLLVRLKETNDRVGGMDGRRRGARSLKSQMAPCCGAARSQEVKHDHGALPAAG</sequence>
<comment type="caution">
    <text evidence="2">The sequence shown here is derived from an EMBL/GenBank/DDBJ whole genome shotgun (WGS) entry which is preliminary data.</text>
</comment>
<reference evidence="2 3" key="1">
    <citation type="submission" date="2020-02" db="EMBL/GenBank/DDBJ databases">
        <title>Draft genome sequence of Haematococcus lacustris strain NIES-144.</title>
        <authorList>
            <person name="Morimoto D."/>
            <person name="Nakagawa S."/>
            <person name="Yoshida T."/>
            <person name="Sawayama S."/>
        </authorList>
    </citation>
    <scope>NUCLEOTIDE SEQUENCE [LARGE SCALE GENOMIC DNA]</scope>
    <source>
        <strain evidence="2 3">NIES-144</strain>
    </source>
</reference>
<dbReference type="EMBL" id="BLLF01000574">
    <property type="protein sequence ID" value="GFH13090.1"/>
    <property type="molecule type" value="Genomic_DNA"/>
</dbReference>
<evidence type="ECO:0000313" key="3">
    <source>
        <dbReference type="Proteomes" id="UP000485058"/>
    </source>
</evidence>
<gene>
    <name evidence="2" type="ORF">HaLaN_08900</name>
</gene>
<feature type="region of interest" description="Disordered" evidence="1">
    <location>
        <begin position="1"/>
        <end position="73"/>
    </location>
</feature>
<accession>A0A699YTE3</accession>
<evidence type="ECO:0000256" key="1">
    <source>
        <dbReference type="SAM" id="MobiDB-lite"/>
    </source>
</evidence>